<dbReference type="AlphaFoldDB" id="A0A6C0DU53"/>
<name>A0A6C0DU53_9ZZZZ</name>
<organism evidence="1">
    <name type="scientific">viral metagenome</name>
    <dbReference type="NCBI Taxonomy" id="1070528"/>
    <lineage>
        <taxon>unclassified sequences</taxon>
        <taxon>metagenomes</taxon>
        <taxon>organismal metagenomes</taxon>
    </lineage>
</organism>
<accession>A0A6C0DU53</accession>
<evidence type="ECO:0000313" key="1">
    <source>
        <dbReference type="EMBL" id="QHT18755.1"/>
    </source>
</evidence>
<reference evidence="1" key="1">
    <citation type="journal article" date="2020" name="Nature">
        <title>Giant virus diversity and host interactions through global metagenomics.</title>
        <authorList>
            <person name="Schulz F."/>
            <person name="Roux S."/>
            <person name="Paez-Espino D."/>
            <person name="Jungbluth S."/>
            <person name="Walsh D.A."/>
            <person name="Denef V.J."/>
            <person name="McMahon K.D."/>
            <person name="Konstantinidis K.T."/>
            <person name="Eloe-Fadrosh E.A."/>
            <person name="Kyrpides N.C."/>
            <person name="Woyke T."/>
        </authorList>
    </citation>
    <scope>NUCLEOTIDE SEQUENCE</scope>
    <source>
        <strain evidence="1">GVMAG-M-3300023174-49</strain>
    </source>
</reference>
<protein>
    <submittedName>
        <fullName evidence="1">Uncharacterized protein</fullName>
    </submittedName>
</protein>
<dbReference type="EMBL" id="MN739659">
    <property type="protein sequence ID" value="QHT18755.1"/>
    <property type="molecule type" value="Genomic_DNA"/>
</dbReference>
<proteinExistence type="predicted"/>
<sequence length="61" mass="7446">MLTQKVSKFVSMKILLKNYAVARLYYFTFSYHYADIPFFQKMANLRHPPKFHFGHFKNVHF</sequence>